<evidence type="ECO:0000313" key="2">
    <source>
        <dbReference type="Proteomes" id="UP000527355"/>
    </source>
</evidence>
<proteinExistence type="predicted"/>
<comment type="caution">
    <text evidence="1">The sequence shown here is derived from an EMBL/GenBank/DDBJ whole genome shotgun (WGS) entry which is preliminary data.</text>
</comment>
<name>A0A7J7U553_MYOMY</name>
<keyword evidence="2" id="KW-1185">Reference proteome</keyword>
<dbReference type="AlphaFoldDB" id="A0A7J7U553"/>
<accession>A0A7J7U553</accession>
<sequence length="170" mass="19727">MPRQRNRTQTTEWEESKLLDIEFKTTLLRSLKNCLEAADKLNKALEKTGETADKCSEIFKKSSQTLDVVIKDQLEIKHTLTEIKNIIQTPNSRPEDRKNQVKDLKYEEAKTPNQKSKMKKESKNTKIVIKSRNLWDLGSALLPTSYETLAMWPCEPHMQWTGGLQQHKLS</sequence>
<evidence type="ECO:0000313" key="1">
    <source>
        <dbReference type="EMBL" id="KAF6308067.1"/>
    </source>
</evidence>
<gene>
    <name evidence="1" type="ORF">mMyoMyo1_008852</name>
</gene>
<dbReference type="EMBL" id="JABWUV010000014">
    <property type="protein sequence ID" value="KAF6308067.1"/>
    <property type="molecule type" value="Genomic_DNA"/>
</dbReference>
<dbReference type="Proteomes" id="UP000527355">
    <property type="component" value="Unassembled WGS sequence"/>
</dbReference>
<protein>
    <submittedName>
        <fullName evidence="1">Uncharacterized protein</fullName>
    </submittedName>
</protein>
<reference evidence="1 2" key="1">
    <citation type="journal article" date="2020" name="Nature">
        <title>Six reference-quality genomes reveal evolution of bat adaptations.</title>
        <authorList>
            <person name="Jebb D."/>
            <person name="Huang Z."/>
            <person name="Pippel M."/>
            <person name="Hughes G.M."/>
            <person name="Lavrichenko K."/>
            <person name="Devanna P."/>
            <person name="Winkler S."/>
            <person name="Jermiin L.S."/>
            <person name="Skirmuntt E.C."/>
            <person name="Katzourakis A."/>
            <person name="Burkitt-Gray L."/>
            <person name="Ray D.A."/>
            <person name="Sullivan K.A.M."/>
            <person name="Roscito J.G."/>
            <person name="Kirilenko B.M."/>
            <person name="Davalos L.M."/>
            <person name="Corthals A.P."/>
            <person name="Power M.L."/>
            <person name="Jones G."/>
            <person name="Ransome R.D."/>
            <person name="Dechmann D.K.N."/>
            <person name="Locatelli A.G."/>
            <person name="Puechmaille S.J."/>
            <person name="Fedrigo O."/>
            <person name="Jarvis E.D."/>
            <person name="Hiller M."/>
            <person name="Vernes S.C."/>
            <person name="Myers E.W."/>
            <person name="Teeling E.C."/>
        </authorList>
    </citation>
    <scope>NUCLEOTIDE SEQUENCE [LARGE SCALE GENOMIC DNA]</scope>
    <source>
        <strain evidence="1">MMyoMyo1</strain>
        <tissue evidence="1">Flight muscle</tissue>
    </source>
</reference>
<organism evidence="1 2">
    <name type="scientific">Myotis myotis</name>
    <name type="common">Greater mouse-eared bat</name>
    <name type="synonym">Vespertilio myotis</name>
    <dbReference type="NCBI Taxonomy" id="51298"/>
    <lineage>
        <taxon>Eukaryota</taxon>
        <taxon>Metazoa</taxon>
        <taxon>Chordata</taxon>
        <taxon>Craniata</taxon>
        <taxon>Vertebrata</taxon>
        <taxon>Euteleostomi</taxon>
        <taxon>Mammalia</taxon>
        <taxon>Eutheria</taxon>
        <taxon>Laurasiatheria</taxon>
        <taxon>Chiroptera</taxon>
        <taxon>Yangochiroptera</taxon>
        <taxon>Vespertilionidae</taxon>
        <taxon>Myotis</taxon>
    </lineage>
</organism>